<comment type="similarity">
    <text evidence="1">Belongs to the peptidase S10 family.</text>
</comment>
<dbReference type="OrthoDB" id="10262646at2759"/>
<dbReference type="GO" id="GO:0016020">
    <property type="term" value="C:membrane"/>
    <property type="evidence" value="ECO:0007669"/>
    <property type="project" value="TreeGrafter"/>
</dbReference>
<feature type="domain" description="PTHB1 N-terminal" evidence="3">
    <location>
        <begin position="1"/>
        <end position="395"/>
    </location>
</feature>
<dbReference type="InterPro" id="IPR028073">
    <property type="entry name" value="PHTB1_N_dom"/>
</dbReference>
<reference evidence="8 9" key="1">
    <citation type="submission" date="2018-07" db="EMBL/GenBank/DDBJ databases">
        <title>Genome sequencing of oomycete isolates from Chile give support for New Zealand origin for Phytophthora kernoviae and make available the first Nothophytophthora sp. genome.</title>
        <authorList>
            <person name="Studholme D.J."/>
            <person name="Sanfuentes E."/>
            <person name="Panda P."/>
            <person name="Hill R."/>
            <person name="Sambles C."/>
            <person name="Grant M."/>
            <person name="Williams N.M."/>
            <person name="Mcdougal R.L."/>
        </authorList>
    </citation>
    <scope>NUCLEOTIDE SEQUENCE [LARGE SCALE GENOMIC DNA]</scope>
    <source>
        <strain evidence="8">Chile6</strain>
    </source>
</reference>
<dbReference type="Pfam" id="PF00450">
    <property type="entry name" value="Peptidase_S10"/>
    <property type="match status" value="1"/>
</dbReference>
<comment type="caution">
    <text evidence="8">The sequence shown here is derived from an EMBL/GenBank/DDBJ whole genome shotgun (WGS) entry which is preliminary data.</text>
</comment>
<dbReference type="Pfam" id="PF23338">
    <property type="entry name" value="PTHB1_hp"/>
    <property type="match status" value="1"/>
</dbReference>
<dbReference type="PROSITE" id="PS00131">
    <property type="entry name" value="CARBOXYPEPT_SER_SER"/>
    <property type="match status" value="1"/>
</dbReference>
<keyword evidence="2" id="KW-0812">Transmembrane</keyword>
<protein>
    <recommendedName>
        <fullName evidence="10">Carboxypeptidase</fullName>
    </recommendedName>
</protein>
<dbReference type="GO" id="GO:0004185">
    <property type="term" value="F:serine-type carboxypeptidase activity"/>
    <property type="evidence" value="ECO:0007669"/>
    <property type="project" value="InterPro"/>
</dbReference>
<gene>
    <name evidence="8" type="ORF">BBP00_00005415</name>
</gene>
<sequence>MSLFQVREWWTAKGEQDEEYTPGALVVGNVDNDASGHVKIVTGSLNGVLRVYCPTQSDFRIEHLLLEENLQRPILQLELGYFIPNQRILALAILQPRRLGVYVVEGMGGSGLAASYFKITLRYEHLLGIDGEHFTAYNFIYGPFGAASSGGTTGRSERDHLCVQSLDGRLQFFEQDRFAFLQPLNNNFLPGALCYAPGMDAVIASTSDLQLECYRYQVLASASLKQKRNALDDDVKDDHQQDSSSFSTQVHCDWKLNIGEVIVDVRVARCSYQETPASFDILVLGEFTLFGIKPQGEIYLQKRLGFHPSAFCPYRRWASPTERGAAAGAAGLDNLLISSHTKLWNVFKDKTLIWSACSSTVPVALIVAEFGSVDGMIVSLDSDGSLRVNYMGTDPPSSTVVAPDTKEMNYEEMDEEHRQLLNVIRRSQGERRTEPKDRVLIRAQVPAMLDALPDRSDEFHRGGANQSEPAVKNTQLSMRVYVTYTGATRVSNVTLSVSTPENVVASDSSFVIGNIDGKASTPLIIPVILRPSAEAMPMSLSVTISASYTLETGQPRVSQCVVKLPMCMVCRLVPPVKSSTFKFTLETNQEPLELASLFEDMLHQPSCTPEWAKQVVAGGSTTNVLSFQYYNGVDATILVSKNAGRYRIQSNELEALWMVSHDLVARLRAYFDGREQDSDAKGDGDYKVGESGSTSSAQSVLEVFYQEPLPLADFFGAIDAHFALRKEKLELAAQLNDRAHQFRVIQKRLLVRYKDRSPAAVNFLDVLLHGTYDQLISLSHAMEAVEAKLKRAANRLSCCVSLILMLIKFRFHLSDEDARILEAYLSPVVNESADSGAVEQGWEERADCAMTELLRTVLAKQPQNKDGTAAASVAATSELQMQEDTKRLKKHITIVCDRLGKGASLTLTVASGAKNDDALVKELPGLQKELSFKHYAGHLQLEEKEKLFYWYAESQNDPEKDPIVMWLNGGPGCSSLGGLFTENGPFVVQNDLSVKMNRYSWNRQVNMVWLESPAGVGFSGSVEGPDYYNDDTVAAKAYEFVTRFFDKYSELKGREFYITGESYAGMYIPYLVDLLVNAPIKGVNFKGFAIGNPFTDNLIDGNAYMDYYYSHAMVSLESYEKIKVICGAHIGCLFSDLPCPAKCEDLLEEAETAANPDSMDPYFIYGDVCLLENTQAKALRKRAKPSLPISPTHRGEIGACADKLTHAYLNLPEVQLAIHATGPGNGEPPVEWRGCSGPVGDLYKSSPSSLPKYHNILGRGLKALIYSGDADSVVNFIGTERWIGGEGLKLRITEKWRAWFGPDKQLAGYLQKYEGLTFKTVKGAGHMVPAVRPLHGLNLFECFVFGEDTCRKFVYPIDDDEIEAGLMATQVVTDDNPVDGEVTAGATTSVGESGASWASLSVPAALGFVVFIVAVAIKNSRKRARYQRLNSAGYETIRSVV</sequence>
<evidence type="ECO:0008006" key="10">
    <source>
        <dbReference type="Google" id="ProtNLM"/>
    </source>
</evidence>
<keyword evidence="2" id="KW-1133">Transmembrane helix</keyword>
<dbReference type="InterPro" id="IPR018202">
    <property type="entry name" value="Ser_caboxypep_ser_AS"/>
</dbReference>
<dbReference type="InterPro" id="IPR055362">
    <property type="entry name" value="PTHB1_pf_dom"/>
</dbReference>
<dbReference type="InterPro" id="IPR026511">
    <property type="entry name" value="PTHB1"/>
</dbReference>
<evidence type="ECO:0000313" key="9">
    <source>
        <dbReference type="Proteomes" id="UP000277300"/>
    </source>
</evidence>
<dbReference type="SUPFAM" id="SSF53474">
    <property type="entry name" value="alpha/beta-Hydrolases"/>
    <property type="match status" value="1"/>
</dbReference>
<dbReference type="Pfam" id="PF23339">
    <property type="entry name" value="PTHB1_CtH"/>
    <property type="match status" value="1"/>
</dbReference>
<dbReference type="PANTHER" id="PTHR20991">
    <property type="entry name" value="PARATHYROID HORMONE-RESPONSIVE B1 GENE"/>
    <property type="match status" value="1"/>
</dbReference>
<feature type="domain" description="PTHB1 hairpin" evidence="6">
    <location>
        <begin position="708"/>
        <end position="810"/>
    </location>
</feature>
<evidence type="ECO:0000259" key="5">
    <source>
        <dbReference type="Pfam" id="PF23337"/>
    </source>
</evidence>
<keyword evidence="2" id="KW-0472">Membrane</keyword>
<dbReference type="Pfam" id="PF23337">
    <property type="entry name" value="PTHB1_pf"/>
    <property type="match status" value="1"/>
</dbReference>
<dbReference type="GO" id="GO:0060271">
    <property type="term" value="P:cilium assembly"/>
    <property type="evidence" value="ECO:0007669"/>
    <property type="project" value="TreeGrafter"/>
</dbReference>
<feature type="domain" description="PTHB1 GAE" evidence="4">
    <location>
        <begin position="474"/>
        <end position="562"/>
    </location>
</feature>
<dbReference type="PRINTS" id="PR00724">
    <property type="entry name" value="CRBOXYPTASEC"/>
</dbReference>
<name>A0A3F2RQX5_9STRA</name>
<feature type="domain" description="PTHB1 C-terminal helix bundle" evidence="7">
    <location>
        <begin position="813"/>
        <end position="899"/>
    </location>
</feature>
<evidence type="ECO:0000259" key="4">
    <source>
        <dbReference type="Pfam" id="PF14728"/>
    </source>
</evidence>
<accession>A0A3F2RQX5</accession>
<proteinExistence type="inferred from homology"/>
<dbReference type="InterPro" id="IPR055363">
    <property type="entry name" value="PTHB1_hp_dom"/>
</dbReference>
<dbReference type="Gene3D" id="3.40.50.1820">
    <property type="entry name" value="alpha/beta hydrolase"/>
    <property type="match status" value="1"/>
</dbReference>
<dbReference type="Proteomes" id="UP000277300">
    <property type="component" value="Unassembled WGS sequence"/>
</dbReference>
<feature type="domain" description="PTHB1 platform" evidence="5">
    <location>
        <begin position="565"/>
        <end position="677"/>
    </location>
</feature>
<evidence type="ECO:0000313" key="8">
    <source>
        <dbReference type="EMBL" id="RLN61401.1"/>
    </source>
</evidence>
<feature type="transmembrane region" description="Helical" evidence="2">
    <location>
        <begin position="1397"/>
        <end position="1417"/>
    </location>
</feature>
<organism evidence="8 9">
    <name type="scientific">Phytophthora kernoviae</name>
    <dbReference type="NCBI Taxonomy" id="325452"/>
    <lineage>
        <taxon>Eukaryota</taxon>
        <taxon>Sar</taxon>
        <taxon>Stramenopiles</taxon>
        <taxon>Oomycota</taxon>
        <taxon>Peronosporomycetes</taxon>
        <taxon>Peronosporales</taxon>
        <taxon>Peronosporaceae</taxon>
        <taxon>Phytophthora</taxon>
    </lineage>
</organism>
<evidence type="ECO:0000256" key="1">
    <source>
        <dbReference type="ARBA" id="ARBA00009431"/>
    </source>
</evidence>
<dbReference type="InterPro" id="IPR001563">
    <property type="entry name" value="Peptidase_S10"/>
</dbReference>
<dbReference type="InterPro" id="IPR055364">
    <property type="entry name" value="PTHB1_CtH_dom"/>
</dbReference>
<dbReference type="InterPro" id="IPR029058">
    <property type="entry name" value="AB_hydrolase_fold"/>
</dbReference>
<dbReference type="PANTHER" id="PTHR20991:SF0">
    <property type="entry name" value="PROTEIN PTHB1"/>
    <property type="match status" value="1"/>
</dbReference>
<dbReference type="InterPro" id="IPR028074">
    <property type="entry name" value="PHTB1_GAE_dom"/>
</dbReference>
<dbReference type="Pfam" id="PF14728">
    <property type="entry name" value="PTHB1_GAE"/>
    <property type="match status" value="1"/>
</dbReference>
<evidence type="ECO:0000259" key="6">
    <source>
        <dbReference type="Pfam" id="PF23338"/>
    </source>
</evidence>
<dbReference type="GO" id="GO:0034464">
    <property type="term" value="C:BBSome"/>
    <property type="evidence" value="ECO:0007669"/>
    <property type="project" value="InterPro"/>
</dbReference>
<dbReference type="Pfam" id="PF14727">
    <property type="entry name" value="PHTB1_N"/>
    <property type="match status" value="1"/>
</dbReference>
<evidence type="ECO:0000256" key="2">
    <source>
        <dbReference type="SAM" id="Phobius"/>
    </source>
</evidence>
<evidence type="ECO:0000259" key="3">
    <source>
        <dbReference type="Pfam" id="PF14727"/>
    </source>
</evidence>
<dbReference type="GO" id="GO:0006508">
    <property type="term" value="P:proteolysis"/>
    <property type="evidence" value="ECO:0007669"/>
    <property type="project" value="InterPro"/>
</dbReference>
<evidence type="ECO:0000259" key="7">
    <source>
        <dbReference type="Pfam" id="PF23339"/>
    </source>
</evidence>
<dbReference type="EMBL" id="MBDO02000158">
    <property type="protein sequence ID" value="RLN61401.1"/>
    <property type="molecule type" value="Genomic_DNA"/>
</dbReference>